<evidence type="ECO:0000313" key="10">
    <source>
        <dbReference type="Proteomes" id="UP000565078"/>
    </source>
</evidence>
<feature type="binding site" evidence="8">
    <location>
        <position position="85"/>
    </location>
    <ligand>
        <name>Zn(2+)</name>
        <dbReference type="ChEBI" id="CHEBI:29105"/>
    </ligand>
</feature>
<dbReference type="GO" id="GO:0004526">
    <property type="term" value="F:ribonuclease P activity"/>
    <property type="evidence" value="ECO:0007669"/>
    <property type="project" value="UniProtKB-UniRule"/>
</dbReference>
<keyword evidence="3 8" id="KW-0540">Nuclease</keyword>
<comment type="caution">
    <text evidence="9">The sequence shown here is derived from an EMBL/GenBank/DDBJ whole genome shotgun (WGS) entry which is preliminary data.</text>
</comment>
<keyword evidence="6 8" id="KW-0378">Hydrolase</keyword>
<dbReference type="GO" id="GO:0008270">
    <property type="term" value="F:zinc ion binding"/>
    <property type="evidence" value="ECO:0007669"/>
    <property type="project" value="UniProtKB-UniRule"/>
</dbReference>
<comment type="cofactor">
    <cofactor evidence="8">
        <name>Zn(2+)</name>
        <dbReference type="ChEBI" id="CHEBI:29105"/>
    </cofactor>
    <text evidence="8">Binds 1 zinc ion per subunit.</text>
</comment>
<dbReference type="Proteomes" id="UP000565078">
    <property type="component" value="Unassembled WGS sequence"/>
</dbReference>
<evidence type="ECO:0000256" key="8">
    <source>
        <dbReference type="HAMAP-Rule" id="MF_00757"/>
    </source>
</evidence>
<dbReference type="InterPro" id="IPR016432">
    <property type="entry name" value="RNP4"/>
</dbReference>
<keyword evidence="4 8" id="KW-0479">Metal-binding</keyword>
<reference evidence="10" key="1">
    <citation type="journal article" date="2020" name="bioRxiv">
        <title>A rank-normalized archaeal taxonomy based on genome phylogeny resolves widespread incomplete and uneven classifications.</title>
        <authorList>
            <person name="Rinke C."/>
            <person name="Chuvochina M."/>
            <person name="Mussig A.J."/>
            <person name="Chaumeil P.-A."/>
            <person name="Waite D.W."/>
            <person name="Whitman W.B."/>
            <person name="Parks D.H."/>
            <person name="Hugenholtz P."/>
        </authorList>
    </citation>
    <scope>NUCLEOTIDE SEQUENCE [LARGE SCALE GENOMIC DNA]</scope>
</reference>
<evidence type="ECO:0000313" key="9">
    <source>
        <dbReference type="EMBL" id="HIH09259.1"/>
    </source>
</evidence>
<dbReference type="EMBL" id="DUGC01000023">
    <property type="protein sequence ID" value="HIH09259.1"/>
    <property type="molecule type" value="Genomic_DNA"/>
</dbReference>
<dbReference type="EC" id="3.1.26.5" evidence="8"/>
<comment type="function">
    <text evidence="8">Part of ribonuclease P, a protein complex that generates mature tRNA molecules by cleaving their 5'-ends.</text>
</comment>
<protein>
    <recommendedName>
        <fullName evidence="8">Ribonuclease P protein component 4</fullName>
        <shortName evidence="8">RNase P component 4</shortName>
        <ecNumber evidence="8">3.1.26.5</ecNumber>
    </recommendedName>
    <alternativeName>
        <fullName evidence="8">Rpp21</fullName>
    </alternativeName>
</protein>
<dbReference type="Gene3D" id="1.20.5.420">
    <property type="entry name" value="Immunoglobulin FC, subunit C"/>
    <property type="match status" value="1"/>
</dbReference>
<keyword evidence="5 8" id="KW-0255">Endonuclease</keyword>
<evidence type="ECO:0000256" key="3">
    <source>
        <dbReference type="ARBA" id="ARBA00022722"/>
    </source>
</evidence>
<dbReference type="Pfam" id="PF04032">
    <property type="entry name" value="Rpr2"/>
    <property type="match status" value="1"/>
</dbReference>
<dbReference type="PIRSF" id="PIRSF004878">
    <property type="entry name" value="RNase_P_4"/>
    <property type="match status" value="1"/>
</dbReference>
<evidence type="ECO:0000256" key="1">
    <source>
        <dbReference type="ARBA" id="ARBA00022490"/>
    </source>
</evidence>
<evidence type="ECO:0000256" key="6">
    <source>
        <dbReference type="ARBA" id="ARBA00022801"/>
    </source>
</evidence>
<gene>
    <name evidence="8" type="primary">rnp4</name>
    <name evidence="9" type="ORF">HA254_01170</name>
</gene>
<sequence length="107" mass="12417">MKHAKWQQIALERIYRLFELAQQELEKHPQRSKRYVNIALEISKKARARIPDELKTSYCKSCHAYLADGKNADVKKIGRITFVKCRGCGFERKTGRKRGGSEKNGHN</sequence>
<keyword evidence="7 8" id="KW-0862">Zinc</keyword>
<feature type="binding site" evidence="8">
    <location>
        <position position="88"/>
    </location>
    <ligand>
        <name>Zn(2+)</name>
        <dbReference type="ChEBI" id="CHEBI:29105"/>
    </ligand>
</feature>
<dbReference type="GO" id="GO:0001682">
    <property type="term" value="P:tRNA 5'-leader removal"/>
    <property type="evidence" value="ECO:0007669"/>
    <property type="project" value="UniProtKB-UniRule"/>
</dbReference>
<evidence type="ECO:0000256" key="5">
    <source>
        <dbReference type="ARBA" id="ARBA00022759"/>
    </source>
</evidence>
<organism evidence="9 10">
    <name type="scientific">Candidatus Iainarchaeum sp</name>
    <dbReference type="NCBI Taxonomy" id="3101447"/>
    <lineage>
        <taxon>Archaea</taxon>
        <taxon>Candidatus Iainarchaeota</taxon>
        <taxon>Candidatus Iainarchaeia</taxon>
        <taxon>Candidatus Iainarchaeales</taxon>
        <taxon>Candidatus Iainarchaeaceae</taxon>
        <taxon>Candidatus Iainarchaeum</taxon>
    </lineage>
</organism>
<comment type="catalytic activity">
    <reaction evidence="8">
        <text>Endonucleolytic cleavage of RNA, removing 5'-extranucleotides from tRNA precursor.</text>
        <dbReference type="EC" id="3.1.26.5"/>
    </reaction>
</comment>
<evidence type="ECO:0000256" key="2">
    <source>
        <dbReference type="ARBA" id="ARBA00022694"/>
    </source>
</evidence>
<dbReference type="GO" id="GO:0005737">
    <property type="term" value="C:cytoplasm"/>
    <property type="evidence" value="ECO:0007669"/>
    <property type="project" value="UniProtKB-SubCell"/>
</dbReference>
<evidence type="ECO:0000256" key="7">
    <source>
        <dbReference type="ARBA" id="ARBA00022833"/>
    </source>
</evidence>
<keyword evidence="2 8" id="KW-0819">tRNA processing</keyword>
<feature type="binding site" evidence="8">
    <location>
        <position position="59"/>
    </location>
    <ligand>
        <name>Zn(2+)</name>
        <dbReference type="ChEBI" id="CHEBI:29105"/>
    </ligand>
</feature>
<accession>A0A7J4IYC0</accession>
<comment type="subunit">
    <text evidence="8">Consists of a catalytic RNA component and at least 4-5 protein subunits.</text>
</comment>
<comment type="subcellular location">
    <subcellularLocation>
        <location evidence="8">Cytoplasm</location>
    </subcellularLocation>
</comment>
<dbReference type="HAMAP" id="MF_00757">
    <property type="entry name" value="RNase_P_4"/>
    <property type="match status" value="1"/>
</dbReference>
<evidence type="ECO:0000256" key="4">
    <source>
        <dbReference type="ARBA" id="ARBA00022723"/>
    </source>
</evidence>
<dbReference type="InterPro" id="IPR007175">
    <property type="entry name" value="Rpr2/Snm1/Rpp21"/>
</dbReference>
<name>A0A7J4IYC0_9ARCH</name>
<comment type="similarity">
    <text evidence="8">Belongs to the eukaryotic/archaeal RNase P protein component 4 family.</text>
</comment>
<keyword evidence="1 8" id="KW-0963">Cytoplasm</keyword>
<dbReference type="AlphaFoldDB" id="A0A7J4IYC0"/>
<proteinExistence type="inferred from homology"/>
<feature type="binding site" evidence="8">
    <location>
        <position position="62"/>
    </location>
    <ligand>
        <name>Zn(2+)</name>
        <dbReference type="ChEBI" id="CHEBI:29105"/>
    </ligand>
</feature>
<dbReference type="GO" id="GO:0030677">
    <property type="term" value="C:ribonuclease P complex"/>
    <property type="evidence" value="ECO:0007669"/>
    <property type="project" value="UniProtKB-UniRule"/>
</dbReference>